<gene>
    <name evidence="2" type="primary">J_2</name>
    <name evidence="2" type="ORF">NCTC10767_00062</name>
</gene>
<reference evidence="2 3" key="1">
    <citation type="submission" date="2018-06" db="EMBL/GenBank/DDBJ databases">
        <authorList>
            <consortium name="Pathogen Informatics"/>
            <person name="Doyle S."/>
        </authorList>
    </citation>
    <scope>NUCLEOTIDE SEQUENCE [LARGE SCALE GENOMIC DNA]</scope>
    <source>
        <strain evidence="2 3">NCTC10767</strain>
    </source>
</reference>
<accession>A0A376CQY9</accession>
<sequence length="115" mass="12482">MVENALNSENVRPVADRLTVRSAEIIPYRVEATIFLYPGPEAEPVMAAAKASLQKYIASQTRLGRDIRRSAIFAALHVEGVQRVELASPLADVVLNKTQAASCTQWSVTNGGTDE</sequence>
<protein>
    <submittedName>
        <fullName evidence="2">Baseplate assembly protein GpJ</fullName>
    </submittedName>
</protein>
<dbReference type="AlphaFoldDB" id="A0A376CQY9"/>
<evidence type="ECO:0000313" key="3">
    <source>
        <dbReference type="Proteomes" id="UP000254647"/>
    </source>
</evidence>
<dbReference type="EMBL" id="UFXW01000003">
    <property type="protein sequence ID" value="STC70720.1"/>
    <property type="molecule type" value="Genomic_DNA"/>
</dbReference>
<dbReference type="Pfam" id="PF26079">
    <property type="entry name" value="Baseplate_J_C"/>
    <property type="match status" value="1"/>
</dbReference>
<proteinExistence type="predicted"/>
<organism evidence="2 3">
    <name type="scientific">Escherichia coli</name>
    <dbReference type="NCBI Taxonomy" id="562"/>
    <lineage>
        <taxon>Bacteria</taxon>
        <taxon>Pseudomonadati</taxon>
        <taxon>Pseudomonadota</taxon>
        <taxon>Gammaproteobacteria</taxon>
        <taxon>Enterobacterales</taxon>
        <taxon>Enterobacteriaceae</taxon>
        <taxon>Escherichia</taxon>
    </lineage>
</organism>
<dbReference type="InterPro" id="IPR058530">
    <property type="entry name" value="Baseplate_J-like_C"/>
</dbReference>
<evidence type="ECO:0000259" key="1">
    <source>
        <dbReference type="Pfam" id="PF26079"/>
    </source>
</evidence>
<dbReference type="Proteomes" id="UP000254647">
    <property type="component" value="Unassembled WGS sequence"/>
</dbReference>
<evidence type="ECO:0000313" key="2">
    <source>
        <dbReference type="EMBL" id="STC70720.1"/>
    </source>
</evidence>
<name>A0A376CQY9_ECOLX</name>
<feature type="domain" description="Baseplate J-like C-terminal" evidence="1">
    <location>
        <begin position="28"/>
        <end position="105"/>
    </location>
</feature>